<gene>
    <name evidence="3" type="ORF">C5167_012041</name>
</gene>
<dbReference type="Gene3D" id="3.30.530.20">
    <property type="match status" value="1"/>
</dbReference>
<dbReference type="EMBL" id="CM010717">
    <property type="protein sequence ID" value="RZC53190.1"/>
    <property type="molecule type" value="Genomic_DNA"/>
</dbReference>
<dbReference type="InterPro" id="IPR023393">
    <property type="entry name" value="START-like_dom_sf"/>
</dbReference>
<reference evidence="3 4" key="1">
    <citation type="journal article" date="2018" name="Science">
        <title>The opium poppy genome and morphinan production.</title>
        <authorList>
            <person name="Guo L."/>
            <person name="Winzer T."/>
            <person name="Yang X."/>
            <person name="Li Y."/>
            <person name="Ning Z."/>
            <person name="He Z."/>
            <person name="Teodor R."/>
            <person name="Lu Y."/>
            <person name="Bowser T.A."/>
            <person name="Graham I.A."/>
            <person name="Ye K."/>
        </authorList>
    </citation>
    <scope>NUCLEOTIDE SEQUENCE [LARGE SCALE GENOMIC DNA]</scope>
    <source>
        <strain evidence="4">cv. HN1</strain>
        <tissue evidence="3">Leaves</tissue>
    </source>
</reference>
<dbReference type="CDD" id="cd07816">
    <property type="entry name" value="Bet_v1-like"/>
    <property type="match status" value="1"/>
</dbReference>
<evidence type="ECO:0000256" key="1">
    <source>
        <dbReference type="ARBA" id="ARBA00009744"/>
    </source>
</evidence>
<dbReference type="GO" id="GO:0009738">
    <property type="term" value="P:abscisic acid-activated signaling pathway"/>
    <property type="evidence" value="ECO:0007669"/>
    <property type="project" value="InterPro"/>
</dbReference>
<dbReference type="PANTHER" id="PTHR31213">
    <property type="entry name" value="OS08G0374000 PROTEIN-RELATED"/>
    <property type="match status" value="1"/>
</dbReference>
<dbReference type="GO" id="GO:0010427">
    <property type="term" value="F:abscisic acid binding"/>
    <property type="evidence" value="ECO:0007669"/>
    <property type="project" value="InterPro"/>
</dbReference>
<dbReference type="Proteomes" id="UP000316621">
    <property type="component" value="Chromosome 3"/>
</dbReference>
<evidence type="ECO:0000259" key="2">
    <source>
        <dbReference type="Pfam" id="PF00407"/>
    </source>
</evidence>
<comment type="similarity">
    <text evidence="1">Belongs to the BetVI family.</text>
</comment>
<dbReference type="Pfam" id="PF00407">
    <property type="entry name" value="Bet_v_1"/>
    <property type="match status" value="1"/>
</dbReference>
<dbReference type="GO" id="GO:0005737">
    <property type="term" value="C:cytoplasm"/>
    <property type="evidence" value="ECO:0007669"/>
    <property type="project" value="TreeGrafter"/>
</dbReference>
<dbReference type="InterPro" id="IPR024949">
    <property type="entry name" value="Bet_v_I_allergen"/>
</dbReference>
<dbReference type="PANTHER" id="PTHR31213:SF201">
    <property type="entry name" value="OS03G0300400 PROTEIN"/>
    <property type="match status" value="1"/>
</dbReference>
<dbReference type="FunFam" id="3.30.530.20:FF:000007">
    <property type="entry name" value="Major pollen allergen Bet v 1-A"/>
    <property type="match status" value="1"/>
</dbReference>
<name>A0A4Y7IZH2_PAPSO</name>
<dbReference type="Gramene" id="RZC53190">
    <property type="protein sequence ID" value="RZC53190"/>
    <property type="gene ID" value="C5167_012041"/>
</dbReference>
<dbReference type="SUPFAM" id="SSF55961">
    <property type="entry name" value="Bet v1-like"/>
    <property type="match status" value="1"/>
</dbReference>
<organism evidence="3 4">
    <name type="scientific">Papaver somniferum</name>
    <name type="common">Opium poppy</name>
    <dbReference type="NCBI Taxonomy" id="3469"/>
    <lineage>
        <taxon>Eukaryota</taxon>
        <taxon>Viridiplantae</taxon>
        <taxon>Streptophyta</taxon>
        <taxon>Embryophyta</taxon>
        <taxon>Tracheophyta</taxon>
        <taxon>Spermatophyta</taxon>
        <taxon>Magnoliopsida</taxon>
        <taxon>Ranunculales</taxon>
        <taxon>Papaveraceae</taxon>
        <taxon>Papaveroideae</taxon>
        <taxon>Papaver</taxon>
    </lineage>
</organism>
<sequence>KPTYTMACITFDETLACPVSPHRMFHALFLDAHNLMPKIMPQAIKNVEFLSGDGGPGSVQQVNFADGGPAKYVKNRLDSKDKDNFECKYTVIGCDAFGDKVDYIVNEVKFEAAPGGGSICKTKSTYHPKAGVVLNEEEIKAGKEKSQGVYKFVENYLVENPHVYA</sequence>
<dbReference type="PRINTS" id="PR00634">
    <property type="entry name" value="BETALLERGEN"/>
</dbReference>
<evidence type="ECO:0000313" key="4">
    <source>
        <dbReference type="Proteomes" id="UP000316621"/>
    </source>
</evidence>
<dbReference type="InterPro" id="IPR050279">
    <property type="entry name" value="Plant_def-hormone_signal"/>
</dbReference>
<dbReference type="GO" id="GO:0006952">
    <property type="term" value="P:defense response"/>
    <property type="evidence" value="ECO:0007669"/>
    <property type="project" value="InterPro"/>
</dbReference>
<evidence type="ECO:0000313" key="3">
    <source>
        <dbReference type="EMBL" id="RZC53190.1"/>
    </source>
</evidence>
<proteinExistence type="inferred from homology"/>
<keyword evidence="4" id="KW-1185">Reference proteome</keyword>
<accession>A0A4Y7IZH2</accession>
<feature type="non-terminal residue" evidence="3">
    <location>
        <position position="1"/>
    </location>
</feature>
<feature type="domain" description="Bet v I/Major latex protein" evidence="2">
    <location>
        <begin position="16"/>
        <end position="159"/>
    </location>
</feature>
<dbReference type="GO" id="GO:0038023">
    <property type="term" value="F:signaling receptor activity"/>
    <property type="evidence" value="ECO:0007669"/>
    <property type="project" value="InterPro"/>
</dbReference>
<dbReference type="InterPro" id="IPR000916">
    <property type="entry name" value="Bet_v_I/MLP"/>
</dbReference>
<dbReference type="GO" id="GO:0004864">
    <property type="term" value="F:protein phosphatase inhibitor activity"/>
    <property type="evidence" value="ECO:0007669"/>
    <property type="project" value="InterPro"/>
</dbReference>
<protein>
    <recommendedName>
        <fullName evidence="2">Bet v I/Major latex protein domain-containing protein</fullName>
    </recommendedName>
</protein>
<dbReference type="OMA" id="QGVYKFV"/>
<dbReference type="GO" id="GO:0005634">
    <property type="term" value="C:nucleus"/>
    <property type="evidence" value="ECO:0007669"/>
    <property type="project" value="TreeGrafter"/>
</dbReference>
<dbReference type="AlphaFoldDB" id="A0A4Y7IZH2"/>